<protein>
    <recommendedName>
        <fullName evidence="2">VPS9 domain-containing protein</fullName>
    </recommendedName>
</protein>
<comment type="caution">
    <text evidence="3">The sequence shown here is derived from an EMBL/GenBank/DDBJ whole genome shotgun (WGS) entry which is preliminary data.</text>
</comment>
<gene>
    <name evidence="3" type="ORF">TrST_g4902</name>
</gene>
<dbReference type="GO" id="GO:0031267">
    <property type="term" value="F:small GTPase binding"/>
    <property type="evidence" value="ECO:0007669"/>
    <property type="project" value="TreeGrafter"/>
</dbReference>
<dbReference type="PROSITE" id="PS51205">
    <property type="entry name" value="VPS9"/>
    <property type="match status" value="1"/>
</dbReference>
<feature type="compositionally biased region" description="Basic and acidic residues" evidence="1">
    <location>
        <begin position="48"/>
        <end position="58"/>
    </location>
</feature>
<dbReference type="GO" id="GO:0016192">
    <property type="term" value="P:vesicle-mediated transport"/>
    <property type="evidence" value="ECO:0007669"/>
    <property type="project" value="InterPro"/>
</dbReference>
<feature type="region of interest" description="Disordered" evidence="1">
    <location>
        <begin position="284"/>
        <end position="305"/>
    </location>
</feature>
<dbReference type="OrthoDB" id="206793at2759"/>
<feature type="domain" description="VPS9" evidence="2">
    <location>
        <begin position="255"/>
        <end position="416"/>
    </location>
</feature>
<sequence>MSLESSPAAPVGVDAAPPAPPPITRSSSSTGHYSSTSMGQSTPISSSRKSELLMEARSARQKWLTNQDPSYDESGSSDGPLLLSKTSLGSEFSTSLEPFLDHLYGPLSTHHINNLTHLTLPSSNPLLSNPLPSESPSYSTLISNLSTPEASDICSSMMNFVEQFREKSEDLLKARASILESKRIAPFKYSDSSPPLNLEAESASKLINQYVTNLLPQISSSPPFSTSKPEDLEPLITMFLHRKLYGICEALTSDVQDDDNFAERLSELSFINFEHFDITCLQPPAEEERDSVASTESTGSREPRQDLWDVPLNTLRNISTLKSPIEKIQNILQTSSEITTALTSALPPGDLPGADDFLPAFILCILRSNPSNFKSSLSYIQSYMPHSMQISEEGYVLANVMSGVSFLENLDEGSLSISKEDFRLGVEKRRAEISSRIQKSKEKERSIMIEKLAVSAPPLRSPPSFPEITAREVRSARLSNTLPSRSNSYIPSSPPPPPPFPVKKRYSYISHTADTLGINDVEGLLREYKELVYTCERLVKEREEETRRRDKKEREDKRRQMEGELEGYDNE</sequence>
<dbReference type="GO" id="GO:0030139">
    <property type="term" value="C:endocytic vesicle"/>
    <property type="evidence" value="ECO:0007669"/>
    <property type="project" value="TreeGrafter"/>
</dbReference>
<dbReference type="SMART" id="SM00167">
    <property type="entry name" value="VPS9"/>
    <property type="match status" value="1"/>
</dbReference>
<dbReference type="GO" id="GO:0005085">
    <property type="term" value="F:guanyl-nucleotide exchange factor activity"/>
    <property type="evidence" value="ECO:0007669"/>
    <property type="project" value="InterPro"/>
</dbReference>
<dbReference type="Proteomes" id="UP001165085">
    <property type="component" value="Unassembled WGS sequence"/>
</dbReference>
<feature type="region of interest" description="Disordered" evidence="1">
    <location>
        <begin position="539"/>
        <end position="571"/>
    </location>
</feature>
<feature type="compositionally biased region" description="Pro residues" evidence="1">
    <location>
        <begin position="492"/>
        <end position="501"/>
    </location>
</feature>
<dbReference type="InterPro" id="IPR045046">
    <property type="entry name" value="Vps9-like"/>
</dbReference>
<dbReference type="PANTHER" id="PTHR23101">
    <property type="entry name" value="RAB GDP/GTP EXCHANGE FACTOR"/>
    <property type="match status" value="1"/>
</dbReference>
<evidence type="ECO:0000313" key="4">
    <source>
        <dbReference type="Proteomes" id="UP001165085"/>
    </source>
</evidence>
<reference evidence="4" key="1">
    <citation type="journal article" date="2023" name="Commun. Biol.">
        <title>Genome analysis of Parmales, the sister group of diatoms, reveals the evolutionary specialization of diatoms from phago-mixotrophs to photoautotrophs.</title>
        <authorList>
            <person name="Ban H."/>
            <person name="Sato S."/>
            <person name="Yoshikawa S."/>
            <person name="Yamada K."/>
            <person name="Nakamura Y."/>
            <person name="Ichinomiya M."/>
            <person name="Sato N."/>
            <person name="Blanc-Mathieu R."/>
            <person name="Endo H."/>
            <person name="Kuwata A."/>
            <person name="Ogata H."/>
        </authorList>
    </citation>
    <scope>NUCLEOTIDE SEQUENCE [LARGE SCALE GENOMIC DNA]</scope>
    <source>
        <strain evidence="4">NIES 3701</strain>
    </source>
</reference>
<feature type="region of interest" description="Disordered" evidence="1">
    <location>
        <begin position="1"/>
        <end position="78"/>
    </location>
</feature>
<feature type="compositionally biased region" description="Basic and acidic residues" evidence="1">
    <location>
        <begin position="539"/>
        <end position="562"/>
    </location>
</feature>
<evidence type="ECO:0000313" key="3">
    <source>
        <dbReference type="EMBL" id="GMH70437.1"/>
    </source>
</evidence>
<dbReference type="Gene3D" id="1.20.1050.80">
    <property type="entry name" value="VPS9 domain"/>
    <property type="match status" value="1"/>
</dbReference>
<accession>A0A9W7ADT1</accession>
<dbReference type="PANTHER" id="PTHR23101:SF25">
    <property type="entry name" value="GTPASE-ACTIVATING PROTEIN AND VPS9 DOMAIN-CONTAINING PROTEIN 1"/>
    <property type="match status" value="1"/>
</dbReference>
<evidence type="ECO:0000259" key="2">
    <source>
        <dbReference type="PROSITE" id="PS51205"/>
    </source>
</evidence>
<feature type="region of interest" description="Disordered" evidence="1">
    <location>
        <begin position="480"/>
        <end position="501"/>
    </location>
</feature>
<feature type="compositionally biased region" description="Polar residues" evidence="1">
    <location>
        <begin position="63"/>
        <end position="77"/>
    </location>
</feature>
<dbReference type="EMBL" id="BRXY01000139">
    <property type="protein sequence ID" value="GMH70437.1"/>
    <property type="molecule type" value="Genomic_DNA"/>
</dbReference>
<feature type="compositionally biased region" description="Low complexity" evidence="1">
    <location>
        <begin position="24"/>
        <end position="37"/>
    </location>
</feature>
<organism evidence="3 4">
    <name type="scientific">Triparma strigata</name>
    <dbReference type="NCBI Taxonomy" id="1606541"/>
    <lineage>
        <taxon>Eukaryota</taxon>
        <taxon>Sar</taxon>
        <taxon>Stramenopiles</taxon>
        <taxon>Ochrophyta</taxon>
        <taxon>Bolidophyceae</taxon>
        <taxon>Parmales</taxon>
        <taxon>Triparmaceae</taxon>
        <taxon>Triparma</taxon>
    </lineage>
</organism>
<feature type="compositionally biased region" description="Polar residues" evidence="1">
    <location>
        <begin position="38"/>
        <end position="47"/>
    </location>
</feature>
<name>A0A9W7ADT1_9STRA</name>
<dbReference type="Pfam" id="PF02204">
    <property type="entry name" value="VPS9"/>
    <property type="match status" value="1"/>
</dbReference>
<feature type="compositionally biased region" description="Low complexity" evidence="1">
    <location>
        <begin position="7"/>
        <end position="16"/>
    </location>
</feature>
<dbReference type="InterPro" id="IPR003123">
    <property type="entry name" value="VPS9"/>
</dbReference>
<dbReference type="InterPro" id="IPR037191">
    <property type="entry name" value="VPS9_dom_sf"/>
</dbReference>
<evidence type="ECO:0000256" key="1">
    <source>
        <dbReference type="SAM" id="MobiDB-lite"/>
    </source>
</evidence>
<dbReference type="GO" id="GO:0005829">
    <property type="term" value="C:cytosol"/>
    <property type="evidence" value="ECO:0007669"/>
    <property type="project" value="TreeGrafter"/>
</dbReference>
<dbReference type="SUPFAM" id="SSF109993">
    <property type="entry name" value="VPS9 domain"/>
    <property type="match status" value="1"/>
</dbReference>
<dbReference type="AlphaFoldDB" id="A0A9W7ADT1"/>
<proteinExistence type="predicted"/>
<keyword evidence="4" id="KW-1185">Reference proteome</keyword>